<feature type="transmembrane region" description="Helical" evidence="1">
    <location>
        <begin position="21"/>
        <end position="41"/>
    </location>
</feature>
<keyword evidence="4" id="KW-1185">Reference proteome</keyword>
<dbReference type="OrthoDB" id="9782395at2"/>
<dbReference type="Pfam" id="PF02698">
    <property type="entry name" value="DUF218"/>
    <property type="match status" value="1"/>
</dbReference>
<dbReference type="Gene3D" id="3.40.50.620">
    <property type="entry name" value="HUPs"/>
    <property type="match status" value="1"/>
</dbReference>
<dbReference type="GO" id="GO:0043164">
    <property type="term" value="P:Gram-negative-bacterium-type cell wall biogenesis"/>
    <property type="evidence" value="ECO:0007669"/>
    <property type="project" value="TreeGrafter"/>
</dbReference>
<dbReference type="InterPro" id="IPR003848">
    <property type="entry name" value="DUF218"/>
</dbReference>
<name>A0A4P2VKM7_FLUSA</name>
<dbReference type="GO" id="GO:0000270">
    <property type="term" value="P:peptidoglycan metabolic process"/>
    <property type="evidence" value="ECO:0007669"/>
    <property type="project" value="TreeGrafter"/>
</dbReference>
<dbReference type="CDD" id="cd06259">
    <property type="entry name" value="YdcF-like"/>
    <property type="match status" value="1"/>
</dbReference>
<dbReference type="PANTHER" id="PTHR30336">
    <property type="entry name" value="INNER MEMBRANE PROTEIN, PROBABLE PERMEASE"/>
    <property type="match status" value="1"/>
</dbReference>
<keyword evidence="1" id="KW-0472">Membrane</keyword>
<evidence type="ECO:0000313" key="4">
    <source>
        <dbReference type="Proteomes" id="UP000291236"/>
    </source>
</evidence>
<organism evidence="3 4">
    <name type="scientific">Fluviispira sanaruensis</name>
    <dbReference type="NCBI Taxonomy" id="2493639"/>
    <lineage>
        <taxon>Bacteria</taxon>
        <taxon>Pseudomonadati</taxon>
        <taxon>Bdellovibrionota</taxon>
        <taxon>Oligoflexia</taxon>
        <taxon>Silvanigrellales</taxon>
        <taxon>Silvanigrellaceae</taxon>
        <taxon>Fluviispira</taxon>
    </lineage>
</organism>
<dbReference type="KEGG" id="sbf:JCM31447_16110"/>
<dbReference type="RefSeq" id="WP_130608480.1">
    <property type="nucleotide sequence ID" value="NZ_AP019368.1"/>
</dbReference>
<proteinExistence type="predicted"/>
<accession>A0A4P2VKM7</accession>
<evidence type="ECO:0000259" key="2">
    <source>
        <dbReference type="Pfam" id="PF02698"/>
    </source>
</evidence>
<dbReference type="GO" id="GO:0005886">
    <property type="term" value="C:plasma membrane"/>
    <property type="evidence" value="ECO:0007669"/>
    <property type="project" value="TreeGrafter"/>
</dbReference>
<feature type="domain" description="DUF218" evidence="2">
    <location>
        <begin position="109"/>
        <end position="275"/>
    </location>
</feature>
<dbReference type="InterPro" id="IPR051599">
    <property type="entry name" value="Cell_Envelope_Assoc"/>
</dbReference>
<dbReference type="InterPro" id="IPR014729">
    <property type="entry name" value="Rossmann-like_a/b/a_fold"/>
</dbReference>
<dbReference type="PANTHER" id="PTHR30336:SF4">
    <property type="entry name" value="ENVELOPE BIOGENESIS FACTOR ELYC"/>
    <property type="match status" value="1"/>
</dbReference>
<evidence type="ECO:0000256" key="1">
    <source>
        <dbReference type="SAM" id="Phobius"/>
    </source>
</evidence>
<evidence type="ECO:0000313" key="3">
    <source>
        <dbReference type="EMBL" id="BBH53168.1"/>
    </source>
</evidence>
<dbReference type="AlphaFoldDB" id="A0A4P2VKM7"/>
<keyword evidence="1" id="KW-1133">Transmembrane helix</keyword>
<reference evidence="3 4" key="1">
    <citation type="submission" date="2018-12" db="EMBL/GenBank/DDBJ databases">
        <title>Rubrispira sanarue gen. nov., sp., nov., a member of the order Silvanigrellales, isolated from a brackish lake in Hamamatsu Japan.</title>
        <authorList>
            <person name="Maejima Y."/>
            <person name="Iino T."/>
            <person name="Muraguchi Y."/>
            <person name="Fukuda K."/>
            <person name="Nojiri H."/>
            <person name="Ohkuma M."/>
            <person name="Moriuchi R."/>
            <person name="Dohra H."/>
            <person name="Kimbara K."/>
            <person name="Shintani M."/>
        </authorList>
    </citation>
    <scope>NUCLEOTIDE SEQUENCE [LARGE SCALE GENOMIC DNA]</scope>
    <source>
        <strain evidence="3 4">RF1110005</strain>
    </source>
</reference>
<keyword evidence="1" id="KW-0812">Transmembrane</keyword>
<protein>
    <submittedName>
        <fullName evidence="3">YdcF family protein</fullName>
    </submittedName>
</protein>
<feature type="transmembrane region" description="Helical" evidence="1">
    <location>
        <begin position="47"/>
        <end position="64"/>
    </location>
</feature>
<sequence>MGDVSIISEWNLTLARLLKEFTFDAGLPTIILFIACIMLWFCIFKKVVKLLFTFASLFIIILCYKETPKILLSPLLTQSERNKQENISEIFNKSLVDNPLPNCVKEVAGIVVLGSGIYQKNIPSSVAQTRLMGLSHLIKNSGYESVWSKHKLPIVFSGGKTNINVGQSEAEAMKNFASYTYGYDINNFSLIAEKESKNTYQNALFTKEIFEKKKYGKKIILLTSSQQMFRAKRVFRKQGFEVCPVPVATLEGYGEGVFNFANAAKSVSILNEYFGVVGYALKGWLSL</sequence>
<dbReference type="EMBL" id="AP019368">
    <property type="protein sequence ID" value="BBH53168.1"/>
    <property type="molecule type" value="Genomic_DNA"/>
</dbReference>
<dbReference type="Proteomes" id="UP000291236">
    <property type="component" value="Chromosome"/>
</dbReference>
<gene>
    <name evidence="3" type="ORF">JCM31447_16110</name>
</gene>